<sequence>MSLGIILHRWMTLVKKMNVLIAGVDEAGRGPLAGSVISAAVILNVSHPINGLKDSKKLSEKKRLLLFENIIKNAISWNIGRAEPAEIDAVNILQATMISMQRAIEGLSILPDYVFIDGKHPPKINIPSRCFVKGDNFIAEISAASILAKVIRDREMIDLDILFPQYGFAQHKGYPTAVHLKNLLKYGPTPYHRKSFYPVQRILNNQ</sequence>
<dbReference type="EC" id="3.1.26.4" evidence="6 14"/>
<dbReference type="PANTHER" id="PTHR10954:SF18">
    <property type="entry name" value="RIBONUCLEASE HII"/>
    <property type="match status" value="1"/>
</dbReference>
<dbReference type="NCBIfam" id="NF000596">
    <property type="entry name" value="PRK00015.1-4"/>
    <property type="match status" value="1"/>
</dbReference>
<dbReference type="GO" id="GO:0030145">
    <property type="term" value="F:manganese ion binding"/>
    <property type="evidence" value="ECO:0007669"/>
    <property type="project" value="UniProtKB-UniRule"/>
</dbReference>
<dbReference type="Pfam" id="PF01351">
    <property type="entry name" value="RNase_HII"/>
    <property type="match status" value="1"/>
</dbReference>
<proteinExistence type="inferred from homology"/>
<keyword evidence="10 14" id="KW-0479">Metal-binding</keyword>
<evidence type="ECO:0000256" key="5">
    <source>
        <dbReference type="ARBA" id="ARBA00007383"/>
    </source>
</evidence>
<dbReference type="HAMAP" id="MF_00052_B">
    <property type="entry name" value="RNase_HII_B"/>
    <property type="match status" value="1"/>
</dbReference>
<dbReference type="InterPro" id="IPR012337">
    <property type="entry name" value="RNaseH-like_sf"/>
</dbReference>
<dbReference type="GO" id="GO:0004523">
    <property type="term" value="F:RNA-DNA hybrid ribonuclease activity"/>
    <property type="evidence" value="ECO:0007669"/>
    <property type="project" value="UniProtKB-UniRule"/>
</dbReference>
<dbReference type="GO" id="GO:0005737">
    <property type="term" value="C:cytoplasm"/>
    <property type="evidence" value="ECO:0007669"/>
    <property type="project" value="UniProtKB-SubCell"/>
</dbReference>
<dbReference type="KEGG" id="icp:ICMP_196"/>
<protein>
    <recommendedName>
        <fullName evidence="7 14">Ribonuclease HII</fullName>
        <shortName evidence="14">RNase HII</shortName>
        <ecNumber evidence="6 14">3.1.26.4</ecNumber>
    </recommendedName>
</protein>
<dbReference type="PANTHER" id="PTHR10954">
    <property type="entry name" value="RIBONUCLEASE H2 SUBUNIT A"/>
    <property type="match status" value="1"/>
</dbReference>
<evidence type="ECO:0000256" key="13">
    <source>
        <dbReference type="ARBA" id="ARBA00023211"/>
    </source>
</evidence>
<dbReference type="GO" id="GO:0006298">
    <property type="term" value="P:mismatch repair"/>
    <property type="evidence" value="ECO:0007669"/>
    <property type="project" value="TreeGrafter"/>
</dbReference>
<dbReference type="PROSITE" id="PS51975">
    <property type="entry name" value="RNASE_H_2"/>
    <property type="match status" value="1"/>
</dbReference>
<evidence type="ECO:0000256" key="8">
    <source>
        <dbReference type="ARBA" id="ARBA00022490"/>
    </source>
</evidence>
<evidence type="ECO:0000256" key="14">
    <source>
        <dbReference type="HAMAP-Rule" id="MF_00052"/>
    </source>
</evidence>
<evidence type="ECO:0000256" key="7">
    <source>
        <dbReference type="ARBA" id="ARBA00019179"/>
    </source>
</evidence>
<comment type="subcellular location">
    <subcellularLocation>
        <location evidence="4 14">Cytoplasm</location>
    </subcellularLocation>
</comment>
<evidence type="ECO:0000259" key="17">
    <source>
        <dbReference type="PROSITE" id="PS51975"/>
    </source>
</evidence>
<dbReference type="FunFam" id="3.30.420.10:FF:000006">
    <property type="entry name" value="Ribonuclease HII"/>
    <property type="match status" value="1"/>
</dbReference>
<feature type="binding site" evidence="14 15">
    <location>
        <position position="26"/>
    </location>
    <ligand>
        <name>a divalent metal cation</name>
        <dbReference type="ChEBI" id="CHEBI:60240"/>
    </ligand>
</feature>
<comment type="function">
    <text evidence="3 14 16">Endonuclease that specifically degrades the RNA of RNA-DNA hybrids.</text>
</comment>
<comment type="cofactor">
    <cofactor evidence="14 15">
        <name>Mn(2+)</name>
        <dbReference type="ChEBI" id="CHEBI:29035"/>
    </cofactor>
    <cofactor evidence="14 15">
        <name>Mg(2+)</name>
        <dbReference type="ChEBI" id="CHEBI:18420"/>
    </cofactor>
    <text evidence="14 15">Manganese or magnesium. Binds 1 divalent metal ion per monomer in the absence of substrate. May bind a second metal ion after substrate binding.</text>
</comment>
<dbReference type="InterPro" id="IPR024567">
    <property type="entry name" value="RNase_HII/HIII_dom"/>
</dbReference>
<keyword evidence="12 14" id="KW-0378">Hydrolase</keyword>
<dbReference type="InterPro" id="IPR036397">
    <property type="entry name" value="RNaseH_sf"/>
</dbReference>
<evidence type="ECO:0000313" key="18">
    <source>
        <dbReference type="EMBL" id="BAH83056.1"/>
    </source>
</evidence>
<feature type="binding site" evidence="14 15">
    <location>
        <position position="117"/>
    </location>
    <ligand>
        <name>a divalent metal cation</name>
        <dbReference type="ChEBI" id="CHEBI:60240"/>
    </ligand>
</feature>
<dbReference type="Gene3D" id="3.30.420.10">
    <property type="entry name" value="Ribonuclease H-like superfamily/Ribonuclease H"/>
    <property type="match status" value="1"/>
</dbReference>
<comment type="similarity">
    <text evidence="5 14 16">Belongs to the RNase HII family.</text>
</comment>
<evidence type="ECO:0000256" key="12">
    <source>
        <dbReference type="ARBA" id="ARBA00022801"/>
    </source>
</evidence>
<dbReference type="EMBL" id="AP010872">
    <property type="protein sequence ID" value="BAH83056.1"/>
    <property type="molecule type" value="Genomic_DNA"/>
</dbReference>
<keyword evidence="9 14" id="KW-0540">Nuclease</keyword>
<organism evidence="18 19">
    <name type="scientific">Candidatus Ishikawaella capsulata Mpkobe</name>
    <dbReference type="NCBI Taxonomy" id="476281"/>
    <lineage>
        <taxon>Bacteria</taxon>
        <taxon>Pseudomonadati</taxon>
        <taxon>Pseudomonadota</taxon>
        <taxon>Gammaproteobacteria</taxon>
        <taxon>Enterobacterales</taxon>
        <taxon>Enterobacteriaceae</taxon>
        <taxon>Candidatus Ishikawella</taxon>
    </lineage>
</organism>
<comment type="cofactor">
    <cofactor evidence="2">
        <name>Mg(2+)</name>
        <dbReference type="ChEBI" id="CHEBI:18420"/>
    </cofactor>
</comment>
<evidence type="ECO:0000256" key="6">
    <source>
        <dbReference type="ARBA" id="ARBA00012180"/>
    </source>
</evidence>
<comment type="catalytic activity">
    <reaction evidence="1 14 15 16">
        <text>Endonucleolytic cleavage to 5'-phosphomonoester.</text>
        <dbReference type="EC" id="3.1.26.4"/>
    </reaction>
</comment>
<dbReference type="GO" id="GO:0043137">
    <property type="term" value="P:DNA replication, removal of RNA primer"/>
    <property type="evidence" value="ECO:0007669"/>
    <property type="project" value="TreeGrafter"/>
</dbReference>
<evidence type="ECO:0000256" key="3">
    <source>
        <dbReference type="ARBA" id="ARBA00004065"/>
    </source>
</evidence>
<dbReference type="AlphaFoldDB" id="C5WCK0"/>
<evidence type="ECO:0000256" key="11">
    <source>
        <dbReference type="ARBA" id="ARBA00022759"/>
    </source>
</evidence>
<feature type="binding site" evidence="14 15">
    <location>
        <position position="25"/>
    </location>
    <ligand>
        <name>a divalent metal cation</name>
        <dbReference type="ChEBI" id="CHEBI:60240"/>
    </ligand>
</feature>
<dbReference type="CDD" id="cd07182">
    <property type="entry name" value="RNase_HII_bacteria_HII_like"/>
    <property type="match status" value="1"/>
</dbReference>
<dbReference type="Proteomes" id="UP000061704">
    <property type="component" value="Chromosome"/>
</dbReference>
<dbReference type="InterPro" id="IPR001352">
    <property type="entry name" value="RNase_HII/HIII"/>
</dbReference>
<keyword evidence="19" id="KW-1185">Reference proteome</keyword>
<evidence type="ECO:0000256" key="15">
    <source>
        <dbReference type="PROSITE-ProRule" id="PRU01319"/>
    </source>
</evidence>
<dbReference type="InterPro" id="IPR022898">
    <property type="entry name" value="RNase_HII"/>
</dbReference>
<name>C5WCK0_9ENTR</name>
<accession>C5WCK0</accession>
<keyword evidence="8 14" id="KW-0963">Cytoplasm</keyword>
<evidence type="ECO:0000256" key="4">
    <source>
        <dbReference type="ARBA" id="ARBA00004496"/>
    </source>
</evidence>
<feature type="domain" description="RNase H type-2" evidence="17">
    <location>
        <begin position="19"/>
        <end position="206"/>
    </location>
</feature>
<keyword evidence="13 14" id="KW-0464">Manganese</keyword>
<evidence type="ECO:0000313" key="19">
    <source>
        <dbReference type="Proteomes" id="UP000061704"/>
    </source>
</evidence>
<dbReference type="GO" id="GO:0003723">
    <property type="term" value="F:RNA binding"/>
    <property type="evidence" value="ECO:0007669"/>
    <property type="project" value="UniProtKB-UniRule"/>
</dbReference>
<dbReference type="HOGENOM" id="CLU_036532_3_2_6"/>
<evidence type="ECO:0000256" key="16">
    <source>
        <dbReference type="RuleBase" id="RU003515"/>
    </source>
</evidence>
<evidence type="ECO:0000256" key="1">
    <source>
        <dbReference type="ARBA" id="ARBA00000077"/>
    </source>
</evidence>
<keyword evidence="11 14" id="KW-0255">Endonuclease</keyword>
<dbReference type="NCBIfam" id="NF000595">
    <property type="entry name" value="PRK00015.1-3"/>
    <property type="match status" value="1"/>
</dbReference>
<gene>
    <name evidence="14 18" type="primary">rnhB</name>
    <name evidence="18" type="ORF">ICMP_196</name>
</gene>
<dbReference type="SUPFAM" id="SSF53098">
    <property type="entry name" value="Ribonuclease H-like"/>
    <property type="match status" value="1"/>
</dbReference>
<dbReference type="GO" id="GO:0032299">
    <property type="term" value="C:ribonuclease H2 complex"/>
    <property type="evidence" value="ECO:0007669"/>
    <property type="project" value="TreeGrafter"/>
</dbReference>
<evidence type="ECO:0000256" key="2">
    <source>
        <dbReference type="ARBA" id="ARBA00001946"/>
    </source>
</evidence>
<dbReference type="STRING" id="476281.ICMP_196"/>
<evidence type="ECO:0000256" key="10">
    <source>
        <dbReference type="ARBA" id="ARBA00022723"/>
    </source>
</evidence>
<evidence type="ECO:0000256" key="9">
    <source>
        <dbReference type="ARBA" id="ARBA00022722"/>
    </source>
</evidence>
<reference evidence="18 19" key="1">
    <citation type="journal article" date="2011" name="Genome Biol. Evol.">
        <title>Reductive evolution of bacterial genome in insect gut environment.</title>
        <authorList>
            <person name="Nikoh N."/>
            <person name="Hosokawa T."/>
            <person name="Ohshima K."/>
            <person name="Hattori M."/>
            <person name="Fukatsu T."/>
        </authorList>
    </citation>
    <scope>NUCLEOTIDE SEQUENCE [LARGE SCALE GENOMIC DNA]</scope>
    <source>
        <strain evidence="18 19">Mpkobe</strain>
    </source>
</reference>